<gene>
    <name evidence="4" type="ORF">I2H31_14015</name>
</gene>
<evidence type="ECO:0000256" key="2">
    <source>
        <dbReference type="SAM" id="SignalP"/>
    </source>
</evidence>
<sequence>MFRRFTSTLVFAGGLLLCAPVVRAQHSLAIGPRLGLNLATYHYPEKTPVGTPGYRAGLEAGVAGAWGRGHFAVQAAALYSQKGFAQHYTVELRTAPNLPGIPAEVETSNRLDYLTVPLSVAFTQGNDGQGAQVFAGPYVGLLLGGRYETKAVPQSGAPTSDSGSITPTGNEVPDLDRGYTRRFDAGLQAGVGYRYRAWMLQLAYSVGLRNLSPSYHYNGVPVSTPAYYNRAFQGSLTYLFGPAQ</sequence>
<keyword evidence="5" id="KW-1185">Reference proteome</keyword>
<feature type="chain" id="PRO_5046030276" evidence="2">
    <location>
        <begin position="25"/>
        <end position="244"/>
    </location>
</feature>
<dbReference type="InterPro" id="IPR025665">
    <property type="entry name" value="Beta-barrel_OMP_2"/>
</dbReference>
<dbReference type="EMBL" id="JADQDM010000006">
    <property type="protein sequence ID" value="MBF9222220.1"/>
    <property type="molecule type" value="Genomic_DNA"/>
</dbReference>
<comment type="caution">
    <text evidence="4">The sequence shown here is derived from an EMBL/GenBank/DDBJ whole genome shotgun (WGS) entry which is preliminary data.</text>
</comment>
<evidence type="ECO:0000259" key="3">
    <source>
        <dbReference type="Pfam" id="PF13568"/>
    </source>
</evidence>
<evidence type="ECO:0000313" key="4">
    <source>
        <dbReference type="EMBL" id="MBF9222220.1"/>
    </source>
</evidence>
<organism evidence="4 5">
    <name type="scientific">Hymenobacter ruricola</name>
    <dbReference type="NCBI Taxonomy" id="2791023"/>
    <lineage>
        <taxon>Bacteria</taxon>
        <taxon>Pseudomonadati</taxon>
        <taxon>Bacteroidota</taxon>
        <taxon>Cytophagia</taxon>
        <taxon>Cytophagales</taxon>
        <taxon>Hymenobacteraceae</taxon>
        <taxon>Hymenobacter</taxon>
    </lineage>
</organism>
<name>A0ABS0I5I3_9BACT</name>
<evidence type="ECO:0000256" key="1">
    <source>
        <dbReference type="SAM" id="MobiDB-lite"/>
    </source>
</evidence>
<feature type="region of interest" description="Disordered" evidence="1">
    <location>
        <begin position="152"/>
        <end position="177"/>
    </location>
</feature>
<feature type="domain" description="Outer membrane protein beta-barrel" evidence="3">
    <location>
        <begin position="24"/>
        <end position="211"/>
    </location>
</feature>
<feature type="signal peptide" evidence="2">
    <location>
        <begin position="1"/>
        <end position="24"/>
    </location>
</feature>
<feature type="compositionally biased region" description="Polar residues" evidence="1">
    <location>
        <begin position="156"/>
        <end position="169"/>
    </location>
</feature>
<accession>A0ABS0I5I3</accession>
<reference evidence="4 5" key="1">
    <citation type="submission" date="2020-11" db="EMBL/GenBank/DDBJ databases">
        <authorList>
            <person name="Kim M.K."/>
        </authorList>
    </citation>
    <scope>NUCLEOTIDE SEQUENCE [LARGE SCALE GENOMIC DNA]</scope>
    <source>
        <strain evidence="4 5">BT662</strain>
    </source>
</reference>
<proteinExistence type="predicted"/>
<dbReference type="RefSeq" id="WP_196293664.1">
    <property type="nucleotide sequence ID" value="NZ_JADQDM010000006.1"/>
</dbReference>
<dbReference type="Pfam" id="PF13568">
    <property type="entry name" value="OMP_b-brl_2"/>
    <property type="match status" value="1"/>
</dbReference>
<dbReference type="Proteomes" id="UP000618931">
    <property type="component" value="Unassembled WGS sequence"/>
</dbReference>
<evidence type="ECO:0000313" key="5">
    <source>
        <dbReference type="Proteomes" id="UP000618931"/>
    </source>
</evidence>
<keyword evidence="2" id="KW-0732">Signal</keyword>
<protein>
    <submittedName>
        <fullName evidence="4">PorT family protein</fullName>
    </submittedName>
</protein>